<feature type="transmembrane region" description="Helical" evidence="1">
    <location>
        <begin position="154"/>
        <end position="174"/>
    </location>
</feature>
<dbReference type="AlphaFoldDB" id="C2E628"/>
<feature type="transmembrane region" description="Helical" evidence="1">
    <location>
        <begin position="116"/>
        <end position="134"/>
    </location>
</feature>
<reference evidence="2 3" key="1">
    <citation type="submission" date="2009-01" db="EMBL/GenBank/DDBJ databases">
        <authorList>
            <person name="Qin X."/>
            <person name="Bachman B."/>
            <person name="Battles P."/>
            <person name="Bell A."/>
            <person name="Bess C."/>
            <person name="Bickham C."/>
            <person name="Chaboub L."/>
            <person name="Chen D."/>
            <person name="Coyle M."/>
            <person name="Deiros D.R."/>
            <person name="Dinh H."/>
            <person name="Forbes L."/>
            <person name="Fowler G."/>
            <person name="Francisco L."/>
            <person name="Fu Q."/>
            <person name="Gubbala S."/>
            <person name="Hale W."/>
            <person name="Han Y."/>
            <person name="Hemphill L."/>
            <person name="Highlander S.K."/>
            <person name="Hirani K."/>
            <person name="Hogues M."/>
            <person name="Jackson L."/>
            <person name="Jakkamsetti A."/>
            <person name="Javaid M."/>
            <person name="Jiang H."/>
            <person name="Korchina V."/>
            <person name="Kovar C."/>
            <person name="Lara F."/>
            <person name="Lee S."/>
            <person name="Mata R."/>
            <person name="Mathew T."/>
            <person name="Moen C."/>
            <person name="Morales K."/>
            <person name="Munidasa M."/>
            <person name="Nazareth L."/>
            <person name="Ngo R."/>
            <person name="Nguyen L."/>
            <person name="Okwuonu G."/>
            <person name="Ongeri F."/>
            <person name="Patil S."/>
            <person name="Petrosino J."/>
            <person name="Pham C."/>
            <person name="Pham P."/>
            <person name="Pu L.-L."/>
            <person name="Puazo M."/>
            <person name="Raj R."/>
            <person name="Reid J."/>
            <person name="Rouhana J."/>
            <person name="Saada N."/>
            <person name="Shang Y."/>
            <person name="Simmons D."/>
            <person name="Thornton R."/>
            <person name="Warren J."/>
            <person name="Weissenberger G."/>
            <person name="Zhang J."/>
            <person name="Zhang L."/>
            <person name="Zhou C."/>
            <person name="Zhu D."/>
            <person name="Muzny D."/>
            <person name="Worley K."/>
            <person name="Gibbs R."/>
        </authorList>
    </citation>
    <scope>NUCLEOTIDE SEQUENCE [LARGE SCALE GENOMIC DNA]</scope>
    <source>
        <strain evidence="2 3">ATCC 33200</strain>
    </source>
</reference>
<dbReference type="Proteomes" id="UP000003491">
    <property type="component" value="Unassembled WGS sequence"/>
</dbReference>
<keyword evidence="1" id="KW-0812">Transmembrane</keyword>
<dbReference type="HOGENOM" id="CLU_032630_2_2_9"/>
<feature type="transmembrane region" description="Helical" evidence="1">
    <location>
        <begin position="12"/>
        <end position="28"/>
    </location>
</feature>
<name>C2E628_LACJH</name>
<feature type="transmembrane region" description="Helical" evidence="1">
    <location>
        <begin position="181"/>
        <end position="198"/>
    </location>
</feature>
<feature type="transmembrane region" description="Helical" evidence="1">
    <location>
        <begin position="232"/>
        <end position="254"/>
    </location>
</feature>
<keyword evidence="1" id="KW-1133">Transmembrane helix</keyword>
<comment type="caution">
    <text evidence="2">The sequence shown here is derived from an EMBL/GenBank/DDBJ whole genome shotgun (WGS) entry which is preliminary data.</text>
</comment>
<feature type="transmembrane region" description="Helical" evidence="1">
    <location>
        <begin position="344"/>
        <end position="364"/>
    </location>
</feature>
<feature type="transmembrane region" description="Helical" evidence="1">
    <location>
        <begin position="40"/>
        <end position="61"/>
    </location>
</feature>
<feature type="transmembrane region" description="Helical" evidence="1">
    <location>
        <begin position="204"/>
        <end position="220"/>
    </location>
</feature>
<protein>
    <submittedName>
        <fullName evidence="2">Uncharacterized protein</fullName>
    </submittedName>
</protein>
<evidence type="ECO:0000256" key="1">
    <source>
        <dbReference type="SAM" id="Phobius"/>
    </source>
</evidence>
<evidence type="ECO:0000313" key="3">
    <source>
        <dbReference type="Proteomes" id="UP000003491"/>
    </source>
</evidence>
<dbReference type="EMBL" id="ACGR01000036">
    <property type="protein sequence ID" value="EEJ59766.1"/>
    <property type="molecule type" value="Genomic_DNA"/>
</dbReference>
<proteinExistence type="predicted"/>
<evidence type="ECO:0000313" key="2">
    <source>
        <dbReference type="EMBL" id="EEJ59766.1"/>
    </source>
</evidence>
<organism evidence="2 3">
    <name type="scientific">Lactobacillus johnsonii ATCC 33200</name>
    <dbReference type="NCBI Taxonomy" id="525330"/>
    <lineage>
        <taxon>Bacteria</taxon>
        <taxon>Bacillati</taxon>
        <taxon>Bacillota</taxon>
        <taxon>Bacilli</taxon>
        <taxon>Lactobacillales</taxon>
        <taxon>Lactobacillaceae</taxon>
        <taxon>Lactobacillus</taxon>
    </lineage>
</organism>
<gene>
    <name evidence="2" type="ORF">HMPREF0528_1153</name>
</gene>
<feature type="transmembrane region" description="Helical" evidence="1">
    <location>
        <begin position="311"/>
        <end position="332"/>
    </location>
</feature>
<dbReference type="PATRIC" id="fig|525330.7.peg.1572"/>
<feature type="transmembrane region" description="Helical" evidence="1">
    <location>
        <begin position="92"/>
        <end position="109"/>
    </location>
</feature>
<keyword evidence="1" id="KW-0472">Membrane</keyword>
<feature type="transmembrane region" description="Helical" evidence="1">
    <location>
        <begin position="68"/>
        <end position="86"/>
    </location>
</feature>
<sequence length="392" mass="46043">MNMDLKKKELTNFFCIVYFIWGLFQQIQNTVNIKFKFEESIGQILNVFLLVSMFFLLLLVMKNQNFEVRIWNIISLILFFGLIIYLSKNQNFTFIATYALILMAGNFYFEDILKTFLIFTAIILISTIFLFKLGRIPNAIVVGQYLRVRSSLGFGYYTYSAQLLFYFTLAYLVFRKQKITYVELIILEAANYFIYYSTNTRNPYILSTLFILFVLVDKIFKFKLDILRFKLVKFIILFAFPICFIVLNVLMFWIPKSLFYTLNEALSGRLALNISGLQMWGVKLLGQKIDFEAINVNGMATQYYNFVDSSYFQTLLVSGCLFFIIIMILLIYICNKSIKEHEQYLGIALFLIAIHSMFDPQLLLPWYSPFCLLLGQFFAVHDSSIFEKTIQE</sequence>
<accession>C2E628</accession>